<dbReference type="SMART" id="SM00342">
    <property type="entry name" value="HTH_ARAC"/>
    <property type="match status" value="1"/>
</dbReference>
<dbReference type="InterPro" id="IPR011006">
    <property type="entry name" value="CheY-like_superfamily"/>
</dbReference>
<dbReference type="InterPro" id="IPR018060">
    <property type="entry name" value="HTH_AraC"/>
</dbReference>
<keyword evidence="2" id="KW-0805">Transcription regulation</keyword>
<reference evidence="9 10" key="1">
    <citation type="submission" date="2018-05" db="EMBL/GenBank/DDBJ databases">
        <authorList>
            <person name="Goeker M."/>
            <person name="Huntemann M."/>
            <person name="Clum A."/>
            <person name="Pillay M."/>
            <person name="Palaniappan K."/>
            <person name="Varghese N."/>
            <person name="Mikhailova N."/>
            <person name="Stamatis D."/>
            <person name="Reddy T."/>
            <person name="Daum C."/>
            <person name="Shapiro N."/>
            <person name="Ivanova N."/>
            <person name="Kyrpides N."/>
            <person name="Woyke T."/>
        </authorList>
    </citation>
    <scope>NUCLEOTIDE SEQUENCE [LARGE SCALE GENOMIC DNA]</scope>
    <source>
        <strain evidence="9 10">DSM 26524</strain>
    </source>
</reference>
<accession>A0AB73T2V6</accession>
<feature type="domain" description="Response regulatory" evidence="8">
    <location>
        <begin position="3"/>
        <end position="120"/>
    </location>
</feature>
<dbReference type="PANTHER" id="PTHR43280">
    <property type="entry name" value="ARAC-FAMILY TRANSCRIPTIONAL REGULATOR"/>
    <property type="match status" value="1"/>
</dbReference>
<dbReference type="GO" id="GO:0003700">
    <property type="term" value="F:DNA-binding transcription factor activity"/>
    <property type="evidence" value="ECO:0007669"/>
    <property type="project" value="InterPro"/>
</dbReference>
<dbReference type="Gene3D" id="1.10.10.60">
    <property type="entry name" value="Homeodomain-like"/>
    <property type="match status" value="2"/>
</dbReference>
<evidence type="ECO:0000259" key="8">
    <source>
        <dbReference type="PROSITE" id="PS50110"/>
    </source>
</evidence>
<keyword evidence="6" id="KW-0597">Phosphoprotein</keyword>
<dbReference type="PROSITE" id="PS01124">
    <property type="entry name" value="HTH_ARAC_FAMILY_2"/>
    <property type="match status" value="1"/>
</dbReference>
<evidence type="ECO:0000256" key="3">
    <source>
        <dbReference type="ARBA" id="ARBA00023125"/>
    </source>
</evidence>
<dbReference type="SUPFAM" id="SSF52172">
    <property type="entry name" value="CheY-like"/>
    <property type="match status" value="1"/>
</dbReference>
<evidence type="ECO:0000313" key="9">
    <source>
        <dbReference type="EMBL" id="PWJ74761.1"/>
    </source>
</evidence>
<evidence type="ECO:0000259" key="7">
    <source>
        <dbReference type="PROSITE" id="PS01124"/>
    </source>
</evidence>
<dbReference type="PRINTS" id="PR00032">
    <property type="entry name" value="HTHARAC"/>
</dbReference>
<dbReference type="InterPro" id="IPR018062">
    <property type="entry name" value="HTH_AraC-typ_CS"/>
</dbReference>
<dbReference type="InterPro" id="IPR009057">
    <property type="entry name" value="Homeodomain-like_sf"/>
</dbReference>
<dbReference type="RefSeq" id="WP_257497730.1">
    <property type="nucleotide sequence ID" value="NZ_JANKBI010000006.1"/>
</dbReference>
<dbReference type="Pfam" id="PF00072">
    <property type="entry name" value="Response_reg"/>
    <property type="match status" value="1"/>
</dbReference>
<keyword evidence="10" id="KW-1185">Reference proteome</keyword>
<dbReference type="GO" id="GO:0000160">
    <property type="term" value="P:phosphorelay signal transduction system"/>
    <property type="evidence" value="ECO:0007669"/>
    <property type="project" value="InterPro"/>
</dbReference>
<evidence type="ECO:0000256" key="2">
    <source>
        <dbReference type="ARBA" id="ARBA00023015"/>
    </source>
</evidence>
<comment type="caution">
    <text evidence="9">The sequence shown here is derived from an EMBL/GenBank/DDBJ whole genome shotgun (WGS) entry which is preliminary data.</text>
</comment>
<dbReference type="PROSITE" id="PS00041">
    <property type="entry name" value="HTH_ARAC_FAMILY_1"/>
    <property type="match status" value="1"/>
</dbReference>
<name>A0AB73T2V6_9FIRM</name>
<proteinExistence type="predicted"/>
<dbReference type="SMART" id="SM00448">
    <property type="entry name" value="REC"/>
    <property type="match status" value="1"/>
</dbReference>
<feature type="domain" description="HTH araC/xylS-type" evidence="7">
    <location>
        <begin position="397"/>
        <end position="496"/>
    </location>
</feature>
<evidence type="ECO:0000256" key="1">
    <source>
        <dbReference type="ARBA" id="ARBA00018672"/>
    </source>
</evidence>
<dbReference type="Proteomes" id="UP000245412">
    <property type="component" value="Unassembled WGS sequence"/>
</dbReference>
<keyword evidence="3" id="KW-0238">DNA-binding</keyword>
<evidence type="ECO:0000256" key="4">
    <source>
        <dbReference type="ARBA" id="ARBA00023163"/>
    </source>
</evidence>
<comment type="function">
    <text evidence="5">May play the central regulatory role in sporulation. It may be an element of the effector pathway responsible for the activation of sporulation genes in response to nutritional stress. Spo0A may act in concert with spo0H (a sigma factor) to control the expression of some genes that are critical to the sporulation process.</text>
</comment>
<keyword evidence="4" id="KW-0804">Transcription</keyword>
<dbReference type="CDD" id="cd17536">
    <property type="entry name" value="REC_YesN-like"/>
    <property type="match status" value="1"/>
</dbReference>
<evidence type="ECO:0000256" key="5">
    <source>
        <dbReference type="ARBA" id="ARBA00024867"/>
    </source>
</evidence>
<dbReference type="EMBL" id="QGGY01000008">
    <property type="protein sequence ID" value="PWJ74761.1"/>
    <property type="molecule type" value="Genomic_DNA"/>
</dbReference>
<dbReference type="PROSITE" id="PS50110">
    <property type="entry name" value="RESPONSE_REGULATORY"/>
    <property type="match status" value="1"/>
</dbReference>
<evidence type="ECO:0000256" key="6">
    <source>
        <dbReference type="PROSITE-ProRule" id="PRU00169"/>
    </source>
</evidence>
<sequence>MIKIFLVEDEVFALRTLHRKILDLQEDYEIVGTATDGTEALPKILAAKPAIVMTDIRMSDMDGLTLIQKMKEQKVSALPVIISGYQEFEYAKQAMRLGVEDYLLKPVELSELKECLQNCRQKLEDRYSRKNIYSFLIGDESFSLEQITSNDNFTLVYLIASNPLNNLETFMHPGTGYLPGTRIQKLFTENFPETAVFCFDGIFSNEKVILLNTSPGPRTEPALKKITALLEDHFSCPVTLYYTGSRAKSLTYDIQSARRGCVKNAVFGISGCSCTLSASSPSEDLTGTIELLSLLIHQEDYELIRSNLLRLFQRWQEARRTVNSCQSDLIFILNSLRQSFSVKKTADLDSRFFIENIMCFSSTPEELAGNFSQLLAELASAPRGSEESAPGGEEFVRRIEEYCQKNLSRTITLQLLANEMNVSKVYLCRIFKKYKNISPIDYFNRLKIERACELLRRFSSLPLQEISDTLGFNDVYYFSKVFKKITGISPSGYRKKETPDQTENPLQE</sequence>
<organism evidence="9 10">
    <name type="scientific">Murimonas intestini</name>
    <dbReference type="NCBI Taxonomy" id="1337051"/>
    <lineage>
        <taxon>Bacteria</taxon>
        <taxon>Bacillati</taxon>
        <taxon>Bacillota</taxon>
        <taxon>Clostridia</taxon>
        <taxon>Lachnospirales</taxon>
        <taxon>Lachnospiraceae</taxon>
        <taxon>Murimonas</taxon>
    </lineage>
</organism>
<dbReference type="InterPro" id="IPR020449">
    <property type="entry name" value="Tscrpt_reg_AraC-type_HTH"/>
</dbReference>
<dbReference type="InterPro" id="IPR001789">
    <property type="entry name" value="Sig_transdc_resp-reg_receiver"/>
</dbReference>
<feature type="modified residue" description="4-aspartylphosphate" evidence="6">
    <location>
        <position position="55"/>
    </location>
</feature>
<dbReference type="GO" id="GO:0043565">
    <property type="term" value="F:sequence-specific DNA binding"/>
    <property type="evidence" value="ECO:0007669"/>
    <property type="project" value="InterPro"/>
</dbReference>
<dbReference type="Pfam" id="PF12833">
    <property type="entry name" value="HTH_18"/>
    <property type="match status" value="1"/>
</dbReference>
<dbReference type="SUPFAM" id="SSF46689">
    <property type="entry name" value="Homeodomain-like"/>
    <property type="match status" value="2"/>
</dbReference>
<gene>
    <name evidence="9" type="ORF">C7383_108191</name>
</gene>
<protein>
    <recommendedName>
        <fullName evidence="1">Stage 0 sporulation protein A homolog</fullName>
    </recommendedName>
</protein>
<dbReference type="Gene3D" id="3.40.50.2300">
    <property type="match status" value="1"/>
</dbReference>
<evidence type="ECO:0000313" key="10">
    <source>
        <dbReference type="Proteomes" id="UP000245412"/>
    </source>
</evidence>
<dbReference type="PANTHER" id="PTHR43280:SF2">
    <property type="entry name" value="HTH-TYPE TRANSCRIPTIONAL REGULATOR EXSA"/>
    <property type="match status" value="1"/>
</dbReference>
<dbReference type="AlphaFoldDB" id="A0AB73T2V6"/>